<proteinExistence type="predicted"/>
<gene>
    <name evidence="3" type="ORF">Ae201684_008711</name>
</gene>
<dbReference type="PANTHER" id="PTHR31827:SF1">
    <property type="entry name" value="EMB|CAB89363.1"/>
    <property type="match status" value="1"/>
</dbReference>
<feature type="compositionally biased region" description="Polar residues" evidence="1">
    <location>
        <begin position="14"/>
        <end position="30"/>
    </location>
</feature>
<dbReference type="Proteomes" id="UP000481153">
    <property type="component" value="Unassembled WGS sequence"/>
</dbReference>
<name>A0A6G0X4B4_9STRA</name>
<dbReference type="PANTHER" id="PTHR31827">
    <property type="entry name" value="EMB|CAB89363.1"/>
    <property type="match status" value="1"/>
</dbReference>
<organism evidence="3 4">
    <name type="scientific">Aphanomyces euteiches</name>
    <dbReference type="NCBI Taxonomy" id="100861"/>
    <lineage>
        <taxon>Eukaryota</taxon>
        <taxon>Sar</taxon>
        <taxon>Stramenopiles</taxon>
        <taxon>Oomycota</taxon>
        <taxon>Saprolegniomycetes</taxon>
        <taxon>Saprolegniales</taxon>
        <taxon>Verrucalvaceae</taxon>
        <taxon>Aphanomyces</taxon>
    </lineage>
</organism>
<evidence type="ECO:0000256" key="1">
    <source>
        <dbReference type="SAM" id="MobiDB-lite"/>
    </source>
</evidence>
<evidence type="ECO:0000313" key="3">
    <source>
        <dbReference type="EMBL" id="KAF0734634.1"/>
    </source>
</evidence>
<reference evidence="3 4" key="1">
    <citation type="submission" date="2019-07" db="EMBL/GenBank/DDBJ databases">
        <title>Genomics analysis of Aphanomyces spp. identifies a new class of oomycete effector associated with host adaptation.</title>
        <authorList>
            <person name="Gaulin E."/>
        </authorList>
    </citation>
    <scope>NUCLEOTIDE SEQUENCE [LARGE SCALE GENOMIC DNA]</scope>
    <source>
        <strain evidence="3 4">ATCC 201684</strain>
    </source>
</reference>
<accession>A0A6G0X4B4</accession>
<feature type="domain" description="WRKY19-like zinc finger" evidence="2">
    <location>
        <begin position="174"/>
        <end position="196"/>
    </location>
</feature>
<dbReference type="VEuPathDB" id="FungiDB:AeMF1_003824"/>
<evidence type="ECO:0000313" key="4">
    <source>
        <dbReference type="Proteomes" id="UP000481153"/>
    </source>
</evidence>
<protein>
    <recommendedName>
        <fullName evidence="2">WRKY19-like zinc finger domain-containing protein</fullName>
    </recommendedName>
</protein>
<feature type="region of interest" description="Disordered" evidence="1">
    <location>
        <begin position="1"/>
        <end position="41"/>
    </location>
</feature>
<keyword evidence="4" id="KW-1185">Reference proteome</keyword>
<dbReference type="EMBL" id="VJMJ01000109">
    <property type="protein sequence ID" value="KAF0734634.1"/>
    <property type="molecule type" value="Genomic_DNA"/>
</dbReference>
<feature type="region of interest" description="Disordered" evidence="1">
    <location>
        <begin position="58"/>
        <end position="77"/>
    </location>
</feature>
<dbReference type="Pfam" id="PF24906">
    <property type="entry name" value="Zf_WRKY19"/>
    <property type="match status" value="2"/>
</dbReference>
<evidence type="ECO:0000259" key="2">
    <source>
        <dbReference type="Pfam" id="PF24906"/>
    </source>
</evidence>
<comment type="caution">
    <text evidence="3">The sequence shown here is derived from an EMBL/GenBank/DDBJ whole genome shotgun (WGS) entry which is preliminary data.</text>
</comment>
<dbReference type="InterPro" id="IPR056866">
    <property type="entry name" value="Znf_WRKY19"/>
</dbReference>
<dbReference type="AlphaFoldDB" id="A0A6G0X4B4"/>
<sequence>MAQAKSIQHAVNVGNDNSDQVQQFQSNSGHTARRTSENHSATMSIGELLNPSGYMIASSDEDKPITRPANPDENTFKQEDLHMNSGAQSSVARDKAVQRRGHSCTIKMCPNKAVSKGRCISHGGGCRCKIVGCKNGAKMYGLCHLHGGRKKCKFTGCGKFAKSLGLCWAHGGSKICSQDGCEKGALKGGFCWAHGGGKRCCVANCQKPVKTGDTCAVHCDASGL</sequence>
<feature type="domain" description="WRKY19-like zinc finger" evidence="2">
    <location>
        <begin position="150"/>
        <end position="172"/>
    </location>
</feature>